<dbReference type="AlphaFoldDB" id="A0A1H5X000"/>
<accession>A0A1H5X000</accession>
<dbReference type="Proteomes" id="UP000236752">
    <property type="component" value="Unassembled WGS sequence"/>
</dbReference>
<sequence length="230" mass="25396">MPEAASHTDVIKAAGFLFPNDPRFISVRIAKRLERGGYEEHEANAVRQVLRRGDRVLELGGGIGFISSLIGTSRPPSEFHVYEGNPQLVPYIRQVHALNGLDNINVHNTLLSVDATDDVAFYLREDFLGSSMDRDNDPDTIIDTVMVPQKPFSDVIETLQPTFLVCDIEGAESTILPSADLSCLRAAVVELHPQWTGQNGVQAVFDAFQNAGLTYFARTSHGKVVTFKKR</sequence>
<dbReference type="GO" id="GO:0008168">
    <property type="term" value="F:methyltransferase activity"/>
    <property type="evidence" value="ECO:0007669"/>
    <property type="project" value="UniProtKB-KW"/>
</dbReference>
<protein>
    <submittedName>
        <fullName evidence="2">Methyltransferase, FkbM family</fullName>
    </submittedName>
</protein>
<organism evidence="2 3">
    <name type="scientific">Thalassococcus halodurans</name>
    <dbReference type="NCBI Taxonomy" id="373675"/>
    <lineage>
        <taxon>Bacteria</taxon>
        <taxon>Pseudomonadati</taxon>
        <taxon>Pseudomonadota</taxon>
        <taxon>Alphaproteobacteria</taxon>
        <taxon>Rhodobacterales</taxon>
        <taxon>Roseobacteraceae</taxon>
        <taxon>Thalassococcus</taxon>
    </lineage>
</organism>
<gene>
    <name evidence="2" type="ORF">SAMN04488045_1652</name>
</gene>
<evidence type="ECO:0000259" key="1">
    <source>
        <dbReference type="Pfam" id="PF05050"/>
    </source>
</evidence>
<proteinExistence type="predicted"/>
<evidence type="ECO:0000313" key="2">
    <source>
        <dbReference type="EMBL" id="SEG04805.1"/>
    </source>
</evidence>
<dbReference type="InterPro" id="IPR029063">
    <property type="entry name" value="SAM-dependent_MTases_sf"/>
</dbReference>
<keyword evidence="2" id="KW-0489">Methyltransferase</keyword>
<dbReference type="GO" id="GO:0032259">
    <property type="term" value="P:methylation"/>
    <property type="evidence" value="ECO:0007669"/>
    <property type="project" value="UniProtKB-KW"/>
</dbReference>
<keyword evidence="2" id="KW-0808">Transferase</keyword>
<reference evidence="2 3" key="1">
    <citation type="submission" date="2016-10" db="EMBL/GenBank/DDBJ databases">
        <authorList>
            <person name="de Groot N.N."/>
        </authorList>
    </citation>
    <scope>NUCLEOTIDE SEQUENCE [LARGE SCALE GENOMIC DNA]</scope>
    <source>
        <strain evidence="2 3">DSM 26915</strain>
    </source>
</reference>
<feature type="domain" description="Methyltransferase FkbM" evidence="1">
    <location>
        <begin position="79"/>
        <end position="208"/>
    </location>
</feature>
<name>A0A1H5X000_9RHOB</name>
<evidence type="ECO:0000313" key="3">
    <source>
        <dbReference type="Proteomes" id="UP000236752"/>
    </source>
</evidence>
<dbReference type="NCBIfam" id="TIGR01444">
    <property type="entry name" value="fkbM_fam"/>
    <property type="match status" value="1"/>
</dbReference>
<dbReference type="Gene3D" id="3.40.50.150">
    <property type="entry name" value="Vaccinia Virus protein VP39"/>
    <property type="match status" value="1"/>
</dbReference>
<dbReference type="Pfam" id="PF05050">
    <property type="entry name" value="Methyltransf_21"/>
    <property type="match status" value="1"/>
</dbReference>
<dbReference type="RefSeq" id="WP_103909970.1">
    <property type="nucleotide sequence ID" value="NZ_FNUZ01000002.1"/>
</dbReference>
<dbReference type="InterPro" id="IPR006342">
    <property type="entry name" value="FkbM_mtfrase"/>
</dbReference>
<dbReference type="SUPFAM" id="SSF53335">
    <property type="entry name" value="S-adenosyl-L-methionine-dependent methyltransferases"/>
    <property type="match status" value="1"/>
</dbReference>
<dbReference type="EMBL" id="FNUZ01000002">
    <property type="protein sequence ID" value="SEG04805.1"/>
    <property type="molecule type" value="Genomic_DNA"/>
</dbReference>
<keyword evidence="3" id="KW-1185">Reference proteome</keyword>
<dbReference type="OrthoDB" id="456767at2"/>